<keyword evidence="2" id="KW-1185">Reference proteome</keyword>
<evidence type="ECO:0000313" key="2">
    <source>
        <dbReference type="Proteomes" id="UP000326147"/>
    </source>
</evidence>
<evidence type="ECO:0000313" key="1">
    <source>
        <dbReference type="EMBL" id="QFG06818.1"/>
    </source>
</evidence>
<dbReference type="EMBL" id="MN098329">
    <property type="protein sequence ID" value="QFG06818.1"/>
    <property type="molecule type" value="Genomic_DNA"/>
</dbReference>
<reference evidence="1 2" key="2">
    <citation type="journal article" date="2020" name="Microbiol. Resour. Announc.">
        <title>Complete Genome Sequence of Serratia marcescens Podophage Pila.</title>
        <authorList>
            <person name="Melbern L."/>
            <person name="Broussard K."/>
            <person name="Moreland R."/>
            <person name="Liu M."/>
            <person name="Ramsey J."/>
            <person name="Leavitt J."/>
        </authorList>
    </citation>
    <scope>NUCLEOTIDE SEQUENCE [LARGE SCALE GENOMIC DNA]</scope>
</reference>
<name>A0A5J6T805_9CAUD</name>
<protein>
    <submittedName>
        <fullName evidence="1">Uncharacterized protein</fullName>
    </submittedName>
</protein>
<reference evidence="2" key="1">
    <citation type="submission" date="2019-06" db="EMBL/GenBank/DDBJ databases">
        <title>Complete genome sequence of Serratia marcescens podophage Pila.</title>
        <authorList>
            <person name="Melbern L."/>
            <person name="Broussard K."/>
            <person name="Moreland R."/>
            <person name="Liu M."/>
            <person name="Ramsey J."/>
            <person name="Leavitt J."/>
        </authorList>
    </citation>
    <scope>NUCLEOTIDE SEQUENCE [LARGE SCALE GENOMIC DNA]</scope>
</reference>
<dbReference type="Proteomes" id="UP000326147">
    <property type="component" value="Segment"/>
</dbReference>
<sequence>MFTSWVALLVLLKSTKRKSVTTVLRMTIFTLYSDILKATTYSGLYGCHCLYEMLLREI</sequence>
<organism evidence="1 2">
    <name type="scientific">Serratia phage Pila</name>
    <dbReference type="NCBI Taxonomy" id="2650875"/>
    <lineage>
        <taxon>Viruses</taxon>
        <taxon>Duplodnaviria</taxon>
        <taxon>Heunggongvirae</taxon>
        <taxon>Uroviricota</taxon>
        <taxon>Caudoviricetes</taxon>
        <taxon>Autographivirales</taxon>
        <taxon>Autotranscriptaviridae</taxon>
        <taxon>Studiervirinae</taxon>
        <taxon>Teseptimavirus</taxon>
        <taxon>Teseptimavirus pila</taxon>
    </lineage>
</organism>
<proteinExistence type="predicted"/>
<gene>
    <name evidence="1" type="ORF">CPT_Pila_049</name>
</gene>
<accession>A0A5J6T805</accession>